<proteinExistence type="predicted"/>
<evidence type="ECO:0000313" key="1">
    <source>
        <dbReference type="EMBL" id="APZ82697.1"/>
    </source>
</evidence>
<name>A0A217ERF8_BPGO3</name>
<protein>
    <submittedName>
        <fullName evidence="1">Uncharacterized protein</fullName>
    </submittedName>
</protein>
<accession>A0A217ERF8</accession>
<sequence>MTKALTPEEQAQAYNELVQLIDYLSQLPSIHFSHYQLEAIRGVERQINKLEHILRPEHYTRRQSFSVNIKHNPNPNRQKSSWMDAIVLAFAEDERKKQMKKQRKVLKRYQRVQKLKNLFRGN</sequence>
<organism evidence="1 2">
    <name type="scientific">Bacillus phage vB_BsuM-Goe3</name>
    <dbReference type="NCBI Taxonomy" id="1933063"/>
    <lineage>
        <taxon>Viruses</taxon>
        <taxon>Duplodnaviria</taxon>
        <taxon>Heunggongvirae</taxon>
        <taxon>Uroviricota</taxon>
        <taxon>Caudoviricetes</taxon>
        <taxon>Herelleviridae</taxon>
        <taxon>Bastillevirinae</taxon>
        <taxon>Grisebachstrassevirus</taxon>
        <taxon>Grisebachstrassevirus goe3</taxon>
    </lineage>
</organism>
<dbReference type="EMBL" id="KY368640">
    <property type="protein sequence ID" value="APZ82697.1"/>
    <property type="molecule type" value="Genomic_DNA"/>
</dbReference>
<reference evidence="1" key="1">
    <citation type="journal article" date="2017" name="Viruses">
        <title>Characterization of Bacillus subtilis Viruses vB_BsuM-Goe2 and vB_BsuM-Goe3.</title>
        <authorList>
            <person name="Willms I.M."/>
            <person name="Hoppert M."/>
            <person name="Hertel R."/>
        </authorList>
    </citation>
    <scope>NUCLEOTIDE SEQUENCE [LARGE SCALE GENOMIC DNA]</scope>
</reference>
<dbReference type="Proteomes" id="UP000221795">
    <property type="component" value="Segment"/>
</dbReference>
<evidence type="ECO:0000313" key="2">
    <source>
        <dbReference type="Proteomes" id="UP000221795"/>
    </source>
</evidence>
<organismHost>
    <name type="scientific">Bacillus subtilis</name>
    <dbReference type="NCBI Taxonomy" id="1423"/>
</organismHost>
<gene>
    <name evidence="1" type="ORF">Goe3_c23600</name>
</gene>
<keyword evidence="2" id="KW-1185">Reference proteome</keyword>